<dbReference type="InterPro" id="IPR022310">
    <property type="entry name" value="NAD/GMP_synthase"/>
</dbReference>
<evidence type="ECO:0000256" key="2">
    <source>
        <dbReference type="ARBA" id="ARBA00011738"/>
    </source>
</evidence>
<keyword evidence="7 11" id="KW-0658">Purine biosynthesis</keyword>
<dbReference type="InterPro" id="IPR025777">
    <property type="entry name" value="GMPS_ATP_PPase_dom"/>
</dbReference>
<dbReference type="PRINTS" id="PR00096">
    <property type="entry name" value="GATASE"/>
</dbReference>
<sequence>CCWSRAMHNLNPEGQYTNANGAPNPEKVCILDAGAQYGKVIDRKIRELCVESHILPLDTPAFNIKEGGYKAIIISGGPNSVYAEDAPRYDADIFRIGLPVLGICYGMQMMNKEFGGTVIRRESREDGVYTIEVNTKCLLFKGLDKMQQVLLTHGDSLDKIAENFRPIAQSTSFCTGIYNEKLHLYGVQFHPEVDLSPNGRIMLKNFLFDIAGLTGNYTMQGREADCLKFIKDNVGNKKVLLLVSGGVDSTVCAALLHKALRPDQIIAIHIDNGFMRKNESAKVHNSLQKVGLNLRVIKAASNFSEGTTVVPIDKQESNSRTRITKMLCMTSNPEEKRKIIGDVFVKIWDEIVADLNLKAEEVFLAQGTLRPDLIESASKLVSCRVVEPLKDFHKDEVRAIGKDLGLPQEIVMRHPFPGPGLAIRVLCAEEPYMERDFSETQVLVKIIVEFDQMLQKKHALLNRVEGVTNDEERTMLRRISSKQKLAATLLPIRSVGVQGDCRSYSYVVGISSEREPDWDDMMFFSCLIPRICRNVNRVCYVFGGIVKEPLPDVTPTYLTSNVLSTLRQCDDVATGVLHNSGHSGSISQMPVILIPLHFDRDQALRIPSCQRSVVLRPFCTLDFMTGTPAVPGKQLPVDVVQKMVQEVVQVPGISRVLYDLTSKPPGTTEWE</sequence>
<organism evidence="13 14">
    <name type="scientific">Rhamnusium bicolor</name>
    <dbReference type="NCBI Taxonomy" id="1586634"/>
    <lineage>
        <taxon>Eukaryota</taxon>
        <taxon>Metazoa</taxon>
        <taxon>Ecdysozoa</taxon>
        <taxon>Arthropoda</taxon>
        <taxon>Hexapoda</taxon>
        <taxon>Insecta</taxon>
        <taxon>Pterygota</taxon>
        <taxon>Neoptera</taxon>
        <taxon>Endopterygota</taxon>
        <taxon>Coleoptera</taxon>
        <taxon>Polyphaga</taxon>
        <taxon>Cucujiformia</taxon>
        <taxon>Chrysomeloidea</taxon>
        <taxon>Cerambycidae</taxon>
        <taxon>Lepturinae</taxon>
        <taxon>Rhagiini</taxon>
        <taxon>Rhamnusium</taxon>
    </lineage>
</organism>
<keyword evidence="14" id="KW-1185">Reference proteome</keyword>
<evidence type="ECO:0000256" key="4">
    <source>
        <dbReference type="ARBA" id="ARBA00022598"/>
    </source>
</evidence>
<dbReference type="EC" id="6.3.5.2" evidence="3"/>
<dbReference type="InterPro" id="IPR004739">
    <property type="entry name" value="GMP_synth_GATase"/>
</dbReference>
<reference evidence="13" key="1">
    <citation type="journal article" date="2023" name="Insect Mol. Biol.">
        <title>Genome sequencing provides insights into the evolution of gene families encoding plant cell wall-degrading enzymes in longhorned beetles.</title>
        <authorList>
            <person name="Shin N.R."/>
            <person name="Okamura Y."/>
            <person name="Kirsch R."/>
            <person name="Pauchet Y."/>
        </authorList>
    </citation>
    <scope>NUCLEOTIDE SEQUENCE</scope>
    <source>
        <strain evidence="13">RBIC_L_NR</strain>
    </source>
</reference>
<proteinExistence type="predicted"/>
<dbReference type="Pfam" id="PF02540">
    <property type="entry name" value="NAD_synthase"/>
    <property type="match status" value="1"/>
</dbReference>
<dbReference type="CDD" id="cd01742">
    <property type="entry name" value="GATase1_GMP_Synthase"/>
    <property type="match status" value="1"/>
</dbReference>
<dbReference type="FunFam" id="3.30.300.10:FF:000008">
    <property type="entry name" value="GMP synthase [glutamine-hydrolyzing]"/>
    <property type="match status" value="1"/>
</dbReference>
<dbReference type="CDD" id="cd01997">
    <property type="entry name" value="GMP_synthase_C"/>
    <property type="match status" value="1"/>
</dbReference>
<comment type="subunit">
    <text evidence="2">Homodimer.</text>
</comment>
<dbReference type="PANTHER" id="PTHR11922">
    <property type="entry name" value="GMP SYNTHASE-RELATED"/>
    <property type="match status" value="1"/>
</dbReference>
<keyword evidence="4" id="KW-0436">Ligase</keyword>
<accession>A0AAV8WJW5</accession>
<evidence type="ECO:0000313" key="13">
    <source>
        <dbReference type="EMBL" id="KAJ8926510.1"/>
    </source>
</evidence>
<name>A0AAV8WJW5_9CUCU</name>
<dbReference type="PROSITE" id="PS51553">
    <property type="entry name" value="GMPS_ATP_PPASE"/>
    <property type="match status" value="1"/>
</dbReference>
<dbReference type="InterPro" id="IPR017926">
    <property type="entry name" value="GATASE"/>
</dbReference>
<feature type="domain" description="GMPS ATP-PPase" evidence="12">
    <location>
        <begin position="217"/>
        <end position="413"/>
    </location>
</feature>
<evidence type="ECO:0000256" key="3">
    <source>
        <dbReference type="ARBA" id="ARBA00012746"/>
    </source>
</evidence>
<feature type="binding site" evidence="11">
    <location>
        <begin position="244"/>
        <end position="250"/>
    </location>
    <ligand>
        <name>ATP</name>
        <dbReference type="ChEBI" id="CHEBI:30616"/>
    </ligand>
</feature>
<evidence type="ECO:0000256" key="1">
    <source>
        <dbReference type="ARBA" id="ARBA00005153"/>
    </source>
</evidence>
<evidence type="ECO:0000256" key="7">
    <source>
        <dbReference type="ARBA" id="ARBA00022755"/>
    </source>
</evidence>
<dbReference type="SUPFAM" id="SSF54810">
    <property type="entry name" value="GMP synthetase C-terminal dimerisation domain"/>
    <property type="match status" value="2"/>
</dbReference>
<comment type="caution">
    <text evidence="13">The sequence shown here is derived from an EMBL/GenBank/DDBJ whole genome shotgun (WGS) entry which is preliminary data.</text>
</comment>
<dbReference type="Proteomes" id="UP001162156">
    <property type="component" value="Unassembled WGS sequence"/>
</dbReference>
<dbReference type="SUPFAM" id="SSF52317">
    <property type="entry name" value="Class I glutamine amidotransferase-like"/>
    <property type="match status" value="1"/>
</dbReference>
<dbReference type="PROSITE" id="PS51273">
    <property type="entry name" value="GATASE_TYPE_1"/>
    <property type="match status" value="1"/>
</dbReference>
<dbReference type="PANTHER" id="PTHR11922:SF2">
    <property type="entry name" value="GMP SYNTHASE [GLUTAMINE-HYDROLYZING]"/>
    <property type="match status" value="1"/>
</dbReference>
<dbReference type="FunFam" id="3.40.50.880:FF:000013">
    <property type="entry name" value="GMP synthase [glutamine-hydrolyzing]"/>
    <property type="match status" value="1"/>
</dbReference>
<comment type="pathway">
    <text evidence="1">Purine metabolism; GMP biosynthesis; GMP from XMP (L-Gln route): step 1/1.</text>
</comment>
<dbReference type="GO" id="GO:0003921">
    <property type="term" value="F:GMP synthase activity"/>
    <property type="evidence" value="ECO:0007669"/>
    <property type="project" value="InterPro"/>
</dbReference>
<dbReference type="GO" id="GO:0005524">
    <property type="term" value="F:ATP binding"/>
    <property type="evidence" value="ECO:0007669"/>
    <property type="project" value="UniProtKB-UniRule"/>
</dbReference>
<evidence type="ECO:0000256" key="9">
    <source>
        <dbReference type="ARBA" id="ARBA00022962"/>
    </source>
</evidence>
<dbReference type="EMBL" id="JANEYF010005871">
    <property type="protein sequence ID" value="KAJ8926510.1"/>
    <property type="molecule type" value="Genomic_DNA"/>
</dbReference>
<evidence type="ECO:0000256" key="10">
    <source>
        <dbReference type="ARBA" id="ARBA00031356"/>
    </source>
</evidence>
<dbReference type="Pfam" id="PF00958">
    <property type="entry name" value="GMP_synt_C"/>
    <property type="match status" value="1"/>
</dbReference>
<dbReference type="FunFam" id="3.30.300.10:FF:000013">
    <property type="entry name" value="GMP synthase (Glutamine-hydrolyzing)"/>
    <property type="match status" value="1"/>
</dbReference>
<protein>
    <recommendedName>
        <fullName evidence="3">GMP synthase (glutamine-hydrolyzing)</fullName>
        <ecNumber evidence="3">6.3.5.2</ecNumber>
    </recommendedName>
    <alternativeName>
        <fullName evidence="10">Glutamine amidotransferase</fullName>
    </alternativeName>
</protein>
<keyword evidence="9" id="KW-0315">Glutamine amidotransferase</keyword>
<evidence type="ECO:0000256" key="6">
    <source>
        <dbReference type="ARBA" id="ARBA00022749"/>
    </source>
</evidence>
<dbReference type="GO" id="GO:0005829">
    <property type="term" value="C:cytosol"/>
    <property type="evidence" value="ECO:0007669"/>
    <property type="project" value="TreeGrafter"/>
</dbReference>
<dbReference type="AlphaFoldDB" id="A0AAV8WJW5"/>
<dbReference type="FunFam" id="3.40.50.620:FF:000044">
    <property type="entry name" value="GMP synthase [glutamine-hydrolyzing]"/>
    <property type="match status" value="1"/>
</dbReference>
<gene>
    <name evidence="13" type="ORF">NQ314_021112</name>
</gene>
<dbReference type="Gene3D" id="3.40.50.620">
    <property type="entry name" value="HUPs"/>
    <property type="match status" value="1"/>
</dbReference>
<evidence type="ECO:0000256" key="5">
    <source>
        <dbReference type="ARBA" id="ARBA00022741"/>
    </source>
</evidence>
<keyword evidence="8 11" id="KW-0067">ATP-binding</keyword>
<dbReference type="Gene3D" id="3.40.50.880">
    <property type="match status" value="1"/>
</dbReference>
<feature type="non-terminal residue" evidence="13">
    <location>
        <position position="1"/>
    </location>
</feature>
<evidence type="ECO:0000256" key="11">
    <source>
        <dbReference type="PROSITE-ProRule" id="PRU00886"/>
    </source>
</evidence>
<dbReference type="InterPro" id="IPR014729">
    <property type="entry name" value="Rossmann-like_a/b/a_fold"/>
</dbReference>
<evidence type="ECO:0000256" key="8">
    <source>
        <dbReference type="ARBA" id="ARBA00022840"/>
    </source>
</evidence>
<evidence type="ECO:0000313" key="14">
    <source>
        <dbReference type="Proteomes" id="UP001162156"/>
    </source>
</evidence>
<dbReference type="PRINTS" id="PR00097">
    <property type="entry name" value="ANTSNTHASEII"/>
</dbReference>
<dbReference type="Gene3D" id="3.30.300.10">
    <property type="match status" value="2"/>
</dbReference>
<dbReference type="Pfam" id="PF00117">
    <property type="entry name" value="GATase"/>
    <property type="match status" value="1"/>
</dbReference>
<keyword evidence="6 11" id="KW-0332">GMP biosynthesis</keyword>
<dbReference type="SUPFAM" id="SSF52402">
    <property type="entry name" value="Adenine nucleotide alpha hydrolases-like"/>
    <property type="match status" value="1"/>
</dbReference>
<dbReference type="NCBIfam" id="TIGR00888">
    <property type="entry name" value="guaA_Nterm"/>
    <property type="match status" value="1"/>
</dbReference>
<dbReference type="InterPro" id="IPR029062">
    <property type="entry name" value="Class_I_gatase-like"/>
</dbReference>
<keyword evidence="5 11" id="KW-0547">Nucleotide-binding</keyword>
<dbReference type="InterPro" id="IPR001674">
    <property type="entry name" value="GMP_synth_C"/>
</dbReference>
<evidence type="ECO:0000259" key="12">
    <source>
        <dbReference type="PROSITE" id="PS51553"/>
    </source>
</evidence>